<dbReference type="InterPro" id="IPR023214">
    <property type="entry name" value="HAD_sf"/>
</dbReference>
<keyword evidence="5 8" id="KW-1133">Transmembrane helix</keyword>
<dbReference type="InterPro" id="IPR036412">
    <property type="entry name" value="HAD-like_sf"/>
</dbReference>
<dbReference type="GO" id="GO:0000166">
    <property type="term" value="F:nucleotide binding"/>
    <property type="evidence" value="ECO:0007669"/>
    <property type="project" value="InterPro"/>
</dbReference>
<feature type="transmembrane region" description="Helical" evidence="8">
    <location>
        <begin position="923"/>
        <end position="943"/>
    </location>
</feature>
<dbReference type="SUPFAM" id="SSF81660">
    <property type="entry name" value="Metal cation-transporting ATPase, ATP-binding domain N"/>
    <property type="match status" value="1"/>
</dbReference>
<comment type="subcellular location">
    <subcellularLocation>
        <location evidence="1">Membrane</location>
        <topology evidence="1">Multi-pass membrane protein</topology>
    </subcellularLocation>
</comment>
<evidence type="ECO:0000256" key="7">
    <source>
        <dbReference type="SAM" id="MobiDB-lite"/>
    </source>
</evidence>
<dbReference type="InterPro" id="IPR023298">
    <property type="entry name" value="ATPase_P-typ_TM_dom_sf"/>
</dbReference>
<protein>
    <recommendedName>
        <fullName evidence="9">P-type ATPase C-terminal domain-containing protein</fullName>
    </recommendedName>
</protein>
<evidence type="ECO:0000256" key="3">
    <source>
        <dbReference type="ARBA" id="ARBA00022723"/>
    </source>
</evidence>
<dbReference type="Pfam" id="PF13246">
    <property type="entry name" value="Cation_ATPase"/>
    <property type="match status" value="1"/>
</dbReference>
<dbReference type="PROSITE" id="PS00154">
    <property type="entry name" value="ATPASE_E1_E2"/>
    <property type="match status" value="1"/>
</dbReference>
<keyword evidence="2 8" id="KW-0812">Transmembrane</keyword>
<dbReference type="PANTHER" id="PTHR24092:SF150">
    <property type="entry name" value="PHOSPHOLIPID-TRANSPORTING ATPASE"/>
    <property type="match status" value="1"/>
</dbReference>
<dbReference type="GO" id="GO:0046872">
    <property type="term" value="F:metal ion binding"/>
    <property type="evidence" value="ECO:0007669"/>
    <property type="project" value="UniProtKB-KW"/>
</dbReference>
<dbReference type="Gene3D" id="3.40.50.1000">
    <property type="entry name" value="HAD superfamily/HAD-like"/>
    <property type="match status" value="2"/>
</dbReference>
<evidence type="ECO:0000256" key="8">
    <source>
        <dbReference type="SAM" id="Phobius"/>
    </source>
</evidence>
<dbReference type="RefSeq" id="XP_002954245.1">
    <property type="nucleotide sequence ID" value="XM_002954199.1"/>
</dbReference>
<feature type="transmembrane region" description="Helical" evidence="8">
    <location>
        <begin position="814"/>
        <end position="830"/>
    </location>
</feature>
<dbReference type="InterPro" id="IPR018303">
    <property type="entry name" value="ATPase_P-typ_P_site"/>
</dbReference>
<reference evidence="10 11" key="1">
    <citation type="journal article" date="2010" name="Science">
        <title>Genomic analysis of organismal complexity in the multicellular green alga Volvox carteri.</title>
        <authorList>
            <person name="Prochnik S.E."/>
            <person name="Umen J."/>
            <person name="Nedelcu A.M."/>
            <person name="Hallmann A."/>
            <person name="Miller S.M."/>
            <person name="Nishii I."/>
            <person name="Ferris P."/>
            <person name="Kuo A."/>
            <person name="Mitros T."/>
            <person name="Fritz-Laylin L.K."/>
            <person name="Hellsten U."/>
            <person name="Chapman J."/>
            <person name="Simakov O."/>
            <person name="Rensing S.A."/>
            <person name="Terry A."/>
            <person name="Pangilinan J."/>
            <person name="Kapitonov V."/>
            <person name="Jurka J."/>
            <person name="Salamov A."/>
            <person name="Shapiro H."/>
            <person name="Schmutz J."/>
            <person name="Grimwood J."/>
            <person name="Lindquist E."/>
            <person name="Lucas S."/>
            <person name="Grigoriev I.V."/>
            <person name="Schmitt R."/>
            <person name="Kirk D."/>
            <person name="Rokhsar D.S."/>
        </authorList>
    </citation>
    <scope>NUCLEOTIDE SEQUENCE [LARGE SCALE GENOMIC DNA]</scope>
    <source>
        <strain evidence="11">f. Nagariensis / Eve</strain>
    </source>
</reference>
<dbReference type="Proteomes" id="UP000001058">
    <property type="component" value="Unassembled WGS sequence"/>
</dbReference>
<dbReference type="SUPFAM" id="SSF56784">
    <property type="entry name" value="HAD-like"/>
    <property type="match status" value="2"/>
</dbReference>
<evidence type="ECO:0000256" key="4">
    <source>
        <dbReference type="ARBA" id="ARBA00022842"/>
    </source>
</evidence>
<keyword evidence="4" id="KW-0460">Magnesium</keyword>
<dbReference type="GO" id="GO:0005886">
    <property type="term" value="C:plasma membrane"/>
    <property type="evidence" value="ECO:0007669"/>
    <property type="project" value="TreeGrafter"/>
</dbReference>
<name>D8U6M0_VOLCA</name>
<proteinExistence type="predicted"/>
<evidence type="ECO:0000256" key="1">
    <source>
        <dbReference type="ARBA" id="ARBA00004141"/>
    </source>
</evidence>
<dbReference type="InterPro" id="IPR023299">
    <property type="entry name" value="ATPase_P-typ_cyto_dom_N"/>
</dbReference>
<feature type="transmembrane region" description="Helical" evidence="8">
    <location>
        <begin position="787"/>
        <end position="808"/>
    </location>
</feature>
<accession>D8U6M0</accession>
<dbReference type="AlphaFoldDB" id="D8U6M0"/>
<feature type="domain" description="P-type ATPase C-terminal" evidence="9">
    <location>
        <begin position="747"/>
        <end position="980"/>
    </location>
</feature>
<keyword evidence="6 8" id="KW-0472">Membrane</keyword>
<keyword evidence="11" id="KW-1185">Reference proteome</keyword>
<gene>
    <name evidence="10" type="ORF">VOLCADRAFT_121291</name>
</gene>
<dbReference type="GeneID" id="9624087"/>
<dbReference type="PRINTS" id="PR00119">
    <property type="entry name" value="CATATPASE"/>
</dbReference>
<dbReference type="InParanoid" id="D8U6M0"/>
<evidence type="ECO:0000256" key="2">
    <source>
        <dbReference type="ARBA" id="ARBA00022692"/>
    </source>
</evidence>
<dbReference type="SUPFAM" id="SSF81665">
    <property type="entry name" value="Calcium ATPase, transmembrane domain M"/>
    <property type="match status" value="1"/>
</dbReference>
<feature type="compositionally biased region" description="Basic residues" evidence="7">
    <location>
        <begin position="123"/>
        <end position="140"/>
    </location>
</feature>
<dbReference type="STRING" id="3068.D8U6M0"/>
<dbReference type="OrthoDB" id="543061at2759"/>
<evidence type="ECO:0000256" key="5">
    <source>
        <dbReference type="ARBA" id="ARBA00022989"/>
    </source>
</evidence>
<feature type="transmembrane region" description="Helical" evidence="8">
    <location>
        <begin position="51"/>
        <end position="75"/>
    </location>
</feature>
<feature type="compositionally biased region" description="Pro residues" evidence="7">
    <location>
        <begin position="310"/>
        <end position="320"/>
    </location>
</feature>
<feature type="region of interest" description="Disordered" evidence="7">
    <location>
        <begin position="307"/>
        <end position="340"/>
    </location>
</feature>
<dbReference type="InterPro" id="IPR032630">
    <property type="entry name" value="P_typ_ATPase_c"/>
</dbReference>
<feature type="region of interest" description="Disordered" evidence="7">
    <location>
        <begin position="109"/>
        <end position="197"/>
    </location>
</feature>
<feature type="transmembrane region" description="Helical" evidence="8">
    <location>
        <begin position="893"/>
        <end position="911"/>
    </location>
</feature>
<dbReference type="eggNOG" id="KOG0206">
    <property type="taxonomic scope" value="Eukaryota"/>
</dbReference>
<evidence type="ECO:0000256" key="6">
    <source>
        <dbReference type="ARBA" id="ARBA00023136"/>
    </source>
</evidence>
<feature type="compositionally biased region" description="Gly residues" evidence="7">
    <location>
        <begin position="176"/>
        <end position="197"/>
    </location>
</feature>
<feature type="compositionally biased region" description="Gly residues" evidence="7">
    <location>
        <begin position="696"/>
        <end position="705"/>
    </location>
</feature>
<feature type="compositionally biased region" description="Acidic residues" evidence="7">
    <location>
        <begin position="676"/>
        <end position="685"/>
    </location>
</feature>
<dbReference type="PANTHER" id="PTHR24092">
    <property type="entry name" value="PROBABLE PHOSPHOLIPID-TRANSPORTING ATPASE"/>
    <property type="match status" value="1"/>
</dbReference>
<dbReference type="Pfam" id="PF16212">
    <property type="entry name" value="PhoLip_ATPase_C"/>
    <property type="match status" value="1"/>
</dbReference>
<dbReference type="GO" id="GO:0140326">
    <property type="term" value="F:ATPase-coupled intramembrane lipid transporter activity"/>
    <property type="evidence" value="ECO:0007669"/>
    <property type="project" value="TreeGrafter"/>
</dbReference>
<evidence type="ECO:0000313" key="10">
    <source>
        <dbReference type="EMBL" id="EFJ44669.1"/>
    </source>
</evidence>
<dbReference type="KEGG" id="vcn:VOLCADRAFT_121291"/>
<dbReference type="GO" id="GO:0045332">
    <property type="term" value="P:phospholipid translocation"/>
    <property type="evidence" value="ECO:0007669"/>
    <property type="project" value="TreeGrafter"/>
</dbReference>
<dbReference type="EMBL" id="GL378362">
    <property type="protein sequence ID" value="EFJ44669.1"/>
    <property type="molecule type" value="Genomic_DNA"/>
</dbReference>
<feature type="region of interest" description="Disordered" evidence="7">
    <location>
        <begin position="667"/>
        <end position="707"/>
    </location>
</feature>
<organism evidence="11">
    <name type="scientific">Volvox carteri f. nagariensis</name>
    <dbReference type="NCBI Taxonomy" id="3068"/>
    <lineage>
        <taxon>Eukaryota</taxon>
        <taxon>Viridiplantae</taxon>
        <taxon>Chlorophyta</taxon>
        <taxon>core chlorophytes</taxon>
        <taxon>Chlorophyceae</taxon>
        <taxon>CS clade</taxon>
        <taxon>Chlamydomonadales</taxon>
        <taxon>Volvocaceae</taxon>
        <taxon>Volvox</taxon>
    </lineage>
</organism>
<dbReference type="Gene3D" id="3.40.1110.10">
    <property type="entry name" value="Calcium-transporting ATPase, cytoplasmic domain N"/>
    <property type="match status" value="1"/>
</dbReference>
<evidence type="ECO:0000313" key="11">
    <source>
        <dbReference type="Proteomes" id="UP000001058"/>
    </source>
</evidence>
<sequence length="1040" mass="113409">MKTAQYVFVAYQLLLSVASAVVSWVWREHAGVRRPHLALDDPVQGNWQSPVTYIVLLSITFWILYGYLVPISLFVTMELVKFWQAFVFINNDPVLKTNTEWRQQQKLEPEHLPQHQQHQHQQYQHRHRHLHHHQQQRVHRAAGQQGLDEQSIQGPRGHPHQHHHNPPAVMGPSAMHGGGGGGGGGGDGGGGGGGGANGADGSTHAFARSSAVNEDLGRVVMVFSDKTGTLTRNDMRFRCCALGEERYGSLDVRLEERPELQGMEAVVAFDARLPQGPSPDEVALLEAARQLGFELAARRGDQVELKLALPPSPAPPPALPPAAQRGDGTGTDAPGPDEESLPPVAVVVRYRILNVLEFTSARKRMSVVVEAPDGSLAVHTKGADSVVLPRLAAAAAAGGSGSDSEDIRVAAATENLHYFATLGLRTLVLAARPLPDRKWYDNWDARYQEAAAAVHTDPRVRAAALDSLAEEIEREMQLVGVAAIEDQLQDGVPEAVATLLAAGVRVWMITGDKLETAVNIARAARLVTQPHDSQLLVLREHEEQAGEAHVPYTVDTATTTELVVDGRTLDMVLDRRPLAARLAALCASCASVVVCRASPAQKAALVQLMRDYRRRLAAARRRRRWHWLTGGASGGGAAPPPLPPLQRLLQRWWGSCCTADRRARNDDQRGFCGNDGDGDDEEVEKEEVGGSAAADGAGGVVGGRGCTDPRDREGVLLAIGDGANDVAMIQATDVGVGVMGKEGRQAVNNSDVAVPLFRHLVPLLLVHGQLCSERLSRLITYSFYKNLAYWGVLLMFQFYCGFSGQALIDDISGSFYNVVFTAFPILVVALQESHAPDPSVTLMQHPELYNAHPPLTPMRFWLEGIMLPLFHSAACFFIPMYSATPYGTQPAHVLWVVGKASYMAVVVAVTAELMLTTRAWTRLLVVVCALSVVVAFPFLLLVWRLELAAGYLDEATVGAADLLFKSPYFWTSLVAVVALTAGSREKEIADAMAAMPKRIAEYRASRKLDWSEVSALDRLLLTPGQIREKYIRRRLTRQNQ</sequence>
<keyword evidence="3" id="KW-0479">Metal-binding</keyword>
<evidence type="ECO:0000259" key="9">
    <source>
        <dbReference type="Pfam" id="PF16212"/>
    </source>
</evidence>
<feature type="transmembrane region" description="Helical" evidence="8">
    <location>
        <begin position="860"/>
        <end position="881"/>
    </location>
</feature>